<keyword evidence="9" id="KW-0735">Signal-anchor</keyword>
<evidence type="ECO:0000256" key="1">
    <source>
        <dbReference type="ARBA" id="ARBA00004606"/>
    </source>
</evidence>
<evidence type="ECO:0000256" key="2">
    <source>
        <dbReference type="ARBA" id="ARBA00004922"/>
    </source>
</evidence>
<dbReference type="OrthoDB" id="414175at2759"/>
<dbReference type="Proteomes" id="UP000236621">
    <property type="component" value="Unassembled WGS sequence"/>
</dbReference>
<protein>
    <recommendedName>
        <fullName evidence="4">N-acetylgalactosaminide beta-1,3-galactosyltransferase</fullName>
        <ecNumber evidence="4">2.4.1.122</ecNumber>
    </recommendedName>
</protein>
<name>A0A2K3Q9B6_9HYPO</name>
<evidence type="ECO:0000313" key="14">
    <source>
        <dbReference type="EMBL" id="PNY24152.1"/>
    </source>
</evidence>
<dbReference type="EC" id="2.4.1.122" evidence="4"/>
<dbReference type="STRING" id="45235.A0A2K3Q9B6"/>
<dbReference type="InterPro" id="IPR003378">
    <property type="entry name" value="Fringe-like_glycosylTrfase"/>
</dbReference>
<evidence type="ECO:0000256" key="7">
    <source>
        <dbReference type="ARBA" id="ARBA00022692"/>
    </source>
</evidence>
<evidence type="ECO:0000256" key="9">
    <source>
        <dbReference type="ARBA" id="ARBA00022968"/>
    </source>
</evidence>
<dbReference type="FunFam" id="3.90.550.50:FF:000039">
    <property type="entry name" value="WGS project CABT00000000 data, contig 2.9"/>
    <property type="match status" value="1"/>
</dbReference>
<accession>A0A2K3Q9B6</accession>
<comment type="pathway">
    <text evidence="2">Protein modification; protein glycosylation.</text>
</comment>
<feature type="domain" description="Fringe-like glycosyltransferase" evidence="13">
    <location>
        <begin position="248"/>
        <end position="323"/>
    </location>
</feature>
<dbReference type="Gene3D" id="3.90.550.50">
    <property type="match status" value="1"/>
</dbReference>
<dbReference type="GO" id="GO:0016263">
    <property type="term" value="F:glycoprotein-N-acetylgalactosamine 3-beta-galactosyltransferase activity"/>
    <property type="evidence" value="ECO:0007669"/>
    <property type="project" value="UniProtKB-EC"/>
</dbReference>
<evidence type="ECO:0000256" key="11">
    <source>
        <dbReference type="ARBA" id="ARBA00023136"/>
    </source>
</evidence>
<dbReference type="Pfam" id="PF02434">
    <property type="entry name" value="Fringe"/>
    <property type="match status" value="1"/>
</dbReference>
<evidence type="ECO:0000256" key="10">
    <source>
        <dbReference type="ARBA" id="ARBA00022989"/>
    </source>
</evidence>
<evidence type="ECO:0000256" key="8">
    <source>
        <dbReference type="ARBA" id="ARBA00022741"/>
    </source>
</evidence>
<proteinExistence type="inferred from homology"/>
<dbReference type="AlphaFoldDB" id="A0A2K3Q9B6"/>
<evidence type="ECO:0000256" key="6">
    <source>
        <dbReference type="ARBA" id="ARBA00022679"/>
    </source>
</evidence>
<sequence>MPSSTFHPSRQPGAAKRRLLDRVDDDIAGPDRVRPAMPGILDKEPRRSPGTFSMLAPRVLSRRSAVLLTIFSVFITGLVVTSSRLGGICEHGSSCDLSNLRHRLPAFGDVDAARGHRHHKKPPRPNGTDDSKWTDKSASNSECANFPDASNVLLVMKTGASEAYSKIPNQIMTNLRCLPEFMFFSDMADKVAGYTIHDSLDTVLPEVRLKNSDFDLYHRQQKCPTDQESCNKNHKVAGEAWNLDKYKNIHMAEKTYAMRPDYDWYLFVDADTYVVWPTLMKWLEQLDPRDTHYIGSVAYVANFPFGHGGSGYLLSQATMSKFFKGKTGVANRWDKRVTKECCGDYMFSLALKTETEIVVKNAWPTINGEKPHTLPYAVDEWCQPIVTMHHASAQEVSEIYAFEQERNFSYPMRIKDLYHRFVEDRLRATRDDWDNLSDNVFYLNVSASNYADWELKRAKLQNLSALETAAHQSFDDCGRACQSLDECFQYRFHNGICAISHTIKHGNPAKKEKDEWWAYKSGWNVKRIQEWVKAHDSCGNVQFPIKKGWLT</sequence>
<organism evidence="14 15">
    <name type="scientific">Tolypocladium capitatum</name>
    <dbReference type="NCBI Taxonomy" id="45235"/>
    <lineage>
        <taxon>Eukaryota</taxon>
        <taxon>Fungi</taxon>
        <taxon>Dikarya</taxon>
        <taxon>Ascomycota</taxon>
        <taxon>Pezizomycotina</taxon>
        <taxon>Sordariomycetes</taxon>
        <taxon>Hypocreomycetidae</taxon>
        <taxon>Hypocreales</taxon>
        <taxon>Ophiocordycipitaceae</taxon>
        <taxon>Tolypocladium</taxon>
    </lineage>
</organism>
<dbReference type="GO" id="GO:0016020">
    <property type="term" value="C:membrane"/>
    <property type="evidence" value="ECO:0007669"/>
    <property type="project" value="UniProtKB-SubCell"/>
</dbReference>
<evidence type="ECO:0000256" key="5">
    <source>
        <dbReference type="ARBA" id="ARBA00022676"/>
    </source>
</evidence>
<reference evidence="14 15" key="1">
    <citation type="submission" date="2017-08" db="EMBL/GenBank/DDBJ databases">
        <title>Harnessing the power of phylogenomics to disentangle the directionality and signatures of interkingdom host jumping in the parasitic fungal genus Tolypocladium.</title>
        <authorList>
            <person name="Quandt C.A."/>
            <person name="Patterson W."/>
            <person name="Spatafora J.W."/>
        </authorList>
    </citation>
    <scope>NUCLEOTIDE SEQUENCE [LARGE SCALE GENOMIC DNA]</scope>
    <source>
        <strain evidence="14 15">CBS 113982</strain>
    </source>
</reference>
<feature type="region of interest" description="Disordered" evidence="12">
    <location>
        <begin position="1"/>
        <end position="28"/>
    </location>
</feature>
<dbReference type="GO" id="GO:0000166">
    <property type="term" value="F:nucleotide binding"/>
    <property type="evidence" value="ECO:0007669"/>
    <property type="project" value="UniProtKB-KW"/>
</dbReference>
<feature type="region of interest" description="Disordered" evidence="12">
    <location>
        <begin position="112"/>
        <end position="140"/>
    </location>
</feature>
<evidence type="ECO:0000313" key="15">
    <source>
        <dbReference type="Proteomes" id="UP000236621"/>
    </source>
</evidence>
<comment type="subcellular location">
    <subcellularLocation>
        <location evidence="1">Membrane</location>
        <topology evidence="1">Single-pass type II membrane protein</topology>
    </subcellularLocation>
</comment>
<keyword evidence="7" id="KW-0812">Transmembrane</keyword>
<evidence type="ECO:0000256" key="12">
    <source>
        <dbReference type="SAM" id="MobiDB-lite"/>
    </source>
</evidence>
<dbReference type="PANTHER" id="PTHR23033:SF40">
    <property type="entry name" value="APPLE DOMAIN-CONTAINING PROTEIN"/>
    <property type="match status" value="1"/>
</dbReference>
<evidence type="ECO:0000256" key="3">
    <source>
        <dbReference type="ARBA" id="ARBA00006462"/>
    </source>
</evidence>
<comment type="similarity">
    <text evidence="3">Belongs to the glycosyltransferase 31 family. Beta3-Gal-T subfamily.</text>
</comment>
<evidence type="ECO:0000259" key="13">
    <source>
        <dbReference type="Pfam" id="PF02434"/>
    </source>
</evidence>
<dbReference type="EMBL" id="NRSZ01000961">
    <property type="protein sequence ID" value="PNY24152.1"/>
    <property type="molecule type" value="Genomic_DNA"/>
</dbReference>
<gene>
    <name evidence="14" type="ORF">TCAP_05900</name>
</gene>
<keyword evidence="11" id="KW-0472">Membrane</keyword>
<keyword evidence="6" id="KW-0808">Transferase</keyword>
<keyword evidence="8" id="KW-0547">Nucleotide-binding</keyword>
<keyword evidence="10" id="KW-1133">Transmembrane helix</keyword>
<comment type="caution">
    <text evidence="14">The sequence shown here is derived from an EMBL/GenBank/DDBJ whole genome shotgun (WGS) entry which is preliminary data.</text>
</comment>
<keyword evidence="15" id="KW-1185">Reference proteome</keyword>
<evidence type="ECO:0000256" key="4">
    <source>
        <dbReference type="ARBA" id="ARBA00012557"/>
    </source>
</evidence>
<dbReference type="PANTHER" id="PTHR23033">
    <property type="entry name" value="BETA1,3-GALACTOSYLTRANSFERASE"/>
    <property type="match status" value="1"/>
</dbReference>
<dbReference type="InterPro" id="IPR026050">
    <property type="entry name" value="C1GALT1/C1GALT1_chp1"/>
</dbReference>
<keyword evidence="5" id="KW-0328">Glycosyltransferase</keyword>